<organism evidence="1 2">
    <name type="scientific">Phytophthora fragariae</name>
    <dbReference type="NCBI Taxonomy" id="53985"/>
    <lineage>
        <taxon>Eukaryota</taxon>
        <taxon>Sar</taxon>
        <taxon>Stramenopiles</taxon>
        <taxon>Oomycota</taxon>
        <taxon>Peronosporomycetes</taxon>
        <taxon>Peronosporales</taxon>
        <taxon>Peronosporaceae</taxon>
        <taxon>Phytophthora</taxon>
    </lineage>
</organism>
<name>A0A6G0QK83_9STRA</name>
<gene>
    <name evidence="1" type="ORF">PF008_g25549</name>
</gene>
<dbReference type="EMBL" id="QXFY01002930">
    <property type="protein sequence ID" value="KAE9290600.1"/>
    <property type="molecule type" value="Genomic_DNA"/>
</dbReference>
<accession>A0A6G0QK83</accession>
<dbReference type="Proteomes" id="UP000486351">
    <property type="component" value="Unassembled WGS sequence"/>
</dbReference>
<comment type="caution">
    <text evidence="1">The sequence shown here is derived from an EMBL/GenBank/DDBJ whole genome shotgun (WGS) entry which is preliminary data.</text>
</comment>
<evidence type="ECO:0000313" key="2">
    <source>
        <dbReference type="Proteomes" id="UP000486351"/>
    </source>
</evidence>
<reference evidence="1 2" key="1">
    <citation type="submission" date="2018-09" db="EMBL/GenBank/DDBJ databases">
        <title>Genomic investigation of the strawberry pathogen Phytophthora fragariae indicates pathogenicity is determined by transcriptional variation in three key races.</title>
        <authorList>
            <person name="Adams T.M."/>
            <person name="Armitage A.D."/>
            <person name="Sobczyk M.K."/>
            <person name="Bates H.J."/>
            <person name="Dunwell J.M."/>
            <person name="Nellist C.F."/>
            <person name="Harrison R.J."/>
        </authorList>
    </citation>
    <scope>NUCLEOTIDE SEQUENCE [LARGE SCALE GENOMIC DNA]</scope>
    <source>
        <strain evidence="1 2">NOV-77</strain>
    </source>
</reference>
<evidence type="ECO:0000313" key="1">
    <source>
        <dbReference type="EMBL" id="KAE9290600.1"/>
    </source>
</evidence>
<proteinExistence type="predicted"/>
<sequence>MSRAPSHACSATTRTRVTLLLSGGHKLSHPIAFSFGGVRARLDRREGSLSGREGHTKVVTLGARVVALTLGSKQPR</sequence>
<dbReference type="AlphaFoldDB" id="A0A6G0QK83"/>
<protein>
    <submittedName>
        <fullName evidence="1">Uncharacterized protein</fullName>
    </submittedName>
</protein>